<organism evidence="4 5">
    <name type="scientific">Leucocoprinus birnbaumii</name>
    <dbReference type="NCBI Taxonomy" id="56174"/>
    <lineage>
        <taxon>Eukaryota</taxon>
        <taxon>Fungi</taxon>
        <taxon>Dikarya</taxon>
        <taxon>Basidiomycota</taxon>
        <taxon>Agaricomycotina</taxon>
        <taxon>Agaricomycetes</taxon>
        <taxon>Agaricomycetidae</taxon>
        <taxon>Agaricales</taxon>
        <taxon>Agaricineae</taxon>
        <taxon>Agaricaceae</taxon>
        <taxon>Leucocoprinus</taxon>
    </lineage>
</organism>
<gene>
    <name evidence="4" type="ORF">NP233_g9665</name>
</gene>
<dbReference type="GO" id="GO:0005634">
    <property type="term" value="C:nucleus"/>
    <property type="evidence" value="ECO:0007669"/>
    <property type="project" value="UniProtKB-SubCell"/>
</dbReference>
<evidence type="ECO:0000256" key="1">
    <source>
        <dbReference type="ARBA" id="ARBA00004123"/>
    </source>
</evidence>
<name>A0AAD5VK16_9AGAR</name>
<dbReference type="PANTHER" id="PTHR13489:SF0">
    <property type="entry name" value="MINI-CHROMOSOME MAINTENANCE COMPLEX-BINDING PROTEIN"/>
    <property type="match status" value="1"/>
</dbReference>
<reference evidence="4" key="1">
    <citation type="submission" date="2022-07" db="EMBL/GenBank/DDBJ databases">
        <title>Genome Sequence of Leucocoprinus birnbaumii.</title>
        <authorList>
            <person name="Buettner E."/>
        </authorList>
    </citation>
    <scope>NUCLEOTIDE SEQUENCE</scope>
    <source>
        <strain evidence="4">VT141</strain>
    </source>
</reference>
<dbReference type="EMBL" id="JANIEX010000887">
    <property type="protein sequence ID" value="KAJ3562296.1"/>
    <property type="molecule type" value="Genomic_DNA"/>
</dbReference>
<dbReference type="GO" id="GO:0006261">
    <property type="term" value="P:DNA-templated DNA replication"/>
    <property type="evidence" value="ECO:0007669"/>
    <property type="project" value="TreeGrafter"/>
</dbReference>
<evidence type="ECO:0000313" key="5">
    <source>
        <dbReference type="Proteomes" id="UP001213000"/>
    </source>
</evidence>
<protein>
    <submittedName>
        <fullName evidence="4">Uncharacterized protein</fullName>
    </submittedName>
</protein>
<evidence type="ECO:0000313" key="4">
    <source>
        <dbReference type="EMBL" id="KAJ3562296.1"/>
    </source>
</evidence>
<evidence type="ECO:0000256" key="2">
    <source>
        <dbReference type="ARBA" id="ARBA00023242"/>
    </source>
</evidence>
<feature type="region of interest" description="Disordered" evidence="3">
    <location>
        <begin position="1"/>
        <end position="21"/>
    </location>
</feature>
<evidence type="ECO:0000256" key="3">
    <source>
        <dbReference type="SAM" id="MobiDB-lite"/>
    </source>
</evidence>
<dbReference type="Proteomes" id="UP001213000">
    <property type="component" value="Unassembled WGS sequence"/>
</dbReference>
<proteinExistence type="predicted"/>
<sequence length="325" mass="36285">MWGCRSRLHSADFDQSEEPEEAPTLHVLYTRETPATIVPRSFPAPLAPDARTVRDGLITWIADEALGGDRDAAEWVLLSIISKTQSRTPPIYPPSLTLSSFPSPSSPSSTTPTLHHILALLLPLFATLPLTLDTLNTTSFYPSDKNQSSDLHSGWLQGVENLRVVQGVMNDQTLGYVFPFSRFSFPTDVSFVVVTEGRKSAFFGTTVNVPLTKTNADLYKPLDQIKVPSEETLNQWRSLVGGSKIGQVTINDETAEYIQDDFVKERRDTATTNSDEKKESAITSDDLIHRMMTARLLALSYHEKFVTKQIWEETKALEARRKARA</sequence>
<dbReference type="PANTHER" id="PTHR13489">
    <property type="entry name" value="MINI-CHROMOSOME MAINTENANCE COMPLEX-BINDING PROTEIN"/>
    <property type="match status" value="1"/>
</dbReference>
<comment type="subcellular location">
    <subcellularLocation>
        <location evidence="1">Nucleus</location>
    </subcellularLocation>
</comment>
<comment type="caution">
    <text evidence="4">The sequence shown here is derived from an EMBL/GenBank/DDBJ whole genome shotgun (WGS) entry which is preliminary data.</text>
</comment>
<dbReference type="Pfam" id="PF09739">
    <property type="entry name" value="MCM_bind"/>
    <property type="match status" value="1"/>
</dbReference>
<accession>A0AAD5VK16</accession>
<dbReference type="InterPro" id="IPR019140">
    <property type="entry name" value="MCM_complex-bd"/>
</dbReference>
<keyword evidence="5" id="KW-1185">Reference proteome</keyword>
<keyword evidence="2" id="KW-0539">Nucleus</keyword>
<dbReference type="AlphaFoldDB" id="A0AAD5VK16"/>
<dbReference type="GO" id="GO:0003682">
    <property type="term" value="F:chromatin binding"/>
    <property type="evidence" value="ECO:0007669"/>
    <property type="project" value="TreeGrafter"/>
</dbReference>